<dbReference type="VEuPathDB" id="FungiDB:SPSK_06738"/>
<reference evidence="2 3" key="1">
    <citation type="journal article" date="2014" name="BMC Genomics">
        <title>Comparative genomics of the major fungal agents of human and animal Sporotrichosis: Sporothrix schenckii and Sporothrix brasiliensis.</title>
        <authorList>
            <person name="Teixeira M.M."/>
            <person name="de Almeida L.G."/>
            <person name="Kubitschek-Barreira P."/>
            <person name="Alves F.L."/>
            <person name="Kioshima E.S."/>
            <person name="Abadio A.K."/>
            <person name="Fernandes L."/>
            <person name="Derengowski L.S."/>
            <person name="Ferreira K.S."/>
            <person name="Souza R.C."/>
            <person name="Ruiz J.C."/>
            <person name="de Andrade N.C."/>
            <person name="Paes H.C."/>
            <person name="Nicola A.M."/>
            <person name="Albuquerque P."/>
            <person name="Gerber A.L."/>
            <person name="Martins V.P."/>
            <person name="Peconick L.D."/>
            <person name="Neto A.V."/>
            <person name="Chaucanez C.B."/>
            <person name="Silva P.A."/>
            <person name="Cunha O.L."/>
            <person name="de Oliveira F.F."/>
            <person name="dos Santos T.C."/>
            <person name="Barros A.L."/>
            <person name="Soares M.A."/>
            <person name="de Oliveira L.M."/>
            <person name="Marini M.M."/>
            <person name="Villalobos-Duno H."/>
            <person name="Cunha M.M."/>
            <person name="de Hoog S."/>
            <person name="da Silveira J.F."/>
            <person name="Henrissat B."/>
            <person name="Nino-Vega G.A."/>
            <person name="Cisalpino P.S."/>
            <person name="Mora-Montes H.M."/>
            <person name="Almeida S.R."/>
            <person name="Stajich J.E."/>
            <person name="Lopes-Bezerra L.M."/>
            <person name="Vasconcelos A.T."/>
            <person name="Felipe M.S."/>
        </authorList>
    </citation>
    <scope>NUCLEOTIDE SEQUENCE [LARGE SCALE GENOMIC DNA]</scope>
    <source>
        <strain evidence="2 3">1099-18</strain>
    </source>
</reference>
<proteinExistence type="predicted"/>
<dbReference type="RefSeq" id="XP_016591832.1">
    <property type="nucleotide sequence ID" value="XM_016733435.1"/>
</dbReference>
<dbReference type="GeneID" id="27668712"/>
<evidence type="ECO:0000313" key="3">
    <source>
        <dbReference type="Proteomes" id="UP000033710"/>
    </source>
</evidence>
<dbReference type="EMBL" id="AXCR01000001">
    <property type="protein sequence ID" value="KJR89156.1"/>
    <property type="molecule type" value="Genomic_DNA"/>
</dbReference>
<gene>
    <name evidence="2" type="ORF">SPSK_06738</name>
</gene>
<evidence type="ECO:0000256" key="1">
    <source>
        <dbReference type="SAM" id="MobiDB-lite"/>
    </source>
</evidence>
<comment type="caution">
    <text evidence="2">The sequence shown here is derived from an EMBL/GenBank/DDBJ whole genome shotgun (WGS) entry which is preliminary data.</text>
</comment>
<reference evidence="2 3" key="2">
    <citation type="journal article" date="2015" name="Eukaryot. Cell">
        <title>Asexual propagation of a virulent clone complex in a human and feline outbreak of sporotrichosis.</title>
        <authorList>
            <person name="Teixeira Mde M."/>
            <person name="Rodrigues A.M."/>
            <person name="Tsui C.K."/>
            <person name="de Almeida L.G."/>
            <person name="Van Diepeningen A.D."/>
            <person name="van den Ende B.G."/>
            <person name="Fernandes G.F."/>
            <person name="Kano R."/>
            <person name="Hamelin R.C."/>
            <person name="Lopes-Bezerra L.M."/>
            <person name="Vasconcelos A.T."/>
            <person name="de Hoog S."/>
            <person name="de Camargo Z.P."/>
            <person name="Felipe M.S."/>
        </authorList>
    </citation>
    <scope>NUCLEOTIDE SEQUENCE [LARGE SCALE GENOMIC DNA]</scope>
    <source>
        <strain evidence="2 3">1099-18</strain>
    </source>
</reference>
<dbReference type="Proteomes" id="UP000033710">
    <property type="component" value="Unassembled WGS sequence"/>
</dbReference>
<name>A0A0F2MLU4_SPOSC</name>
<organism evidence="2 3">
    <name type="scientific">Sporothrix schenckii 1099-18</name>
    <dbReference type="NCBI Taxonomy" id="1397361"/>
    <lineage>
        <taxon>Eukaryota</taxon>
        <taxon>Fungi</taxon>
        <taxon>Dikarya</taxon>
        <taxon>Ascomycota</taxon>
        <taxon>Pezizomycotina</taxon>
        <taxon>Sordariomycetes</taxon>
        <taxon>Sordariomycetidae</taxon>
        <taxon>Ophiostomatales</taxon>
        <taxon>Ophiostomataceae</taxon>
        <taxon>Sporothrix</taxon>
    </lineage>
</organism>
<evidence type="ECO:0000313" key="2">
    <source>
        <dbReference type="EMBL" id="KJR89156.1"/>
    </source>
</evidence>
<dbReference type="KEGG" id="ssck:SPSK_06738"/>
<dbReference type="AlphaFoldDB" id="A0A0F2MLU4"/>
<sequence>MVCVVACVVACTISYVVTCIAVNKGGMFPIRTTMASHWDVMQSAKETRHCADDDDCVFAGGMLCMCKMKQDDNQQNYVSYPNEARGLDKQQSNQKKEKRNAKENNHFLI</sequence>
<accession>A0A0F2MLU4</accession>
<feature type="region of interest" description="Disordered" evidence="1">
    <location>
        <begin position="81"/>
        <end position="109"/>
    </location>
</feature>
<protein>
    <submittedName>
        <fullName evidence="2">Uncharacterized protein</fullName>
    </submittedName>
</protein>
<feature type="compositionally biased region" description="Basic and acidic residues" evidence="1">
    <location>
        <begin position="100"/>
        <end position="109"/>
    </location>
</feature>